<sequence>MRRRALLTSCVTVAAVSISGCFDDGESPSGGTDPADNNTEHNGRNESTETDEENQSGDYEDGGESATSDSGPTCDVPTHEFIDGEDPPVMDFVEWEPVSEIGETGAQMTRTITREPNIRVLNEGGVVISDGEPYELRINSDSIALKAPDGDRRTYGVGDKLYYRHATWRVDDVSDGSVSIEYVDSPTDLQVDWTEGDFVNVDGGTFVVGVEPHERLFLCRYSKEEGD</sequence>
<feature type="region of interest" description="Disordered" evidence="1">
    <location>
        <begin position="20"/>
        <end position="88"/>
    </location>
</feature>
<feature type="compositionally biased region" description="Basic and acidic residues" evidence="1">
    <location>
        <begin position="38"/>
        <end position="47"/>
    </location>
</feature>
<dbReference type="EnsemblBacteria" id="CAI48230">
    <property type="protein sequence ID" value="CAI48230"/>
    <property type="gene ID" value="NP_0278A"/>
</dbReference>
<evidence type="ECO:0000313" key="3">
    <source>
        <dbReference type="Proteomes" id="UP000002698"/>
    </source>
</evidence>
<keyword evidence="3" id="KW-1185">Reference proteome</keyword>
<organism evidence="2 3">
    <name type="scientific">Natronomonas pharaonis (strain ATCC 35678 / DSM 2160 / CIP 103997 / JCM 8858 / NBRC 14720 / NCIMB 2260 / Gabara)</name>
    <name type="common">Halobacterium pharaonis</name>
    <dbReference type="NCBI Taxonomy" id="348780"/>
    <lineage>
        <taxon>Archaea</taxon>
        <taxon>Methanobacteriati</taxon>
        <taxon>Methanobacteriota</taxon>
        <taxon>Stenosarchaea group</taxon>
        <taxon>Halobacteria</taxon>
        <taxon>Halobacteriales</taxon>
        <taxon>Natronomonadaceae</taxon>
        <taxon>Natronomonas</taxon>
    </lineage>
</organism>
<name>A0A1U7ETK1_NATPD</name>
<dbReference type="KEGG" id="nph:NP_0278A"/>
<dbReference type="RefSeq" id="WP_011321869.1">
    <property type="nucleotide sequence ID" value="NC_007426.1"/>
</dbReference>
<dbReference type="GeneID" id="3700810"/>
<proteinExistence type="predicted"/>
<dbReference type="Proteomes" id="UP000002698">
    <property type="component" value="Chromosome"/>
</dbReference>
<gene>
    <name evidence="2" type="ordered locus">NP_0278A</name>
</gene>
<reference evidence="2 3" key="1">
    <citation type="journal article" date="2005" name="Genome Res.">
        <title>Living with two extremes: conclusions from the genome sequence of Natronomonas pharaonis.</title>
        <authorList>
            <person name="Falb M."/>
            <person name="Pfeiffer F."/>
            <person name="Palm P."/>
            <person name="Rodewald K."/>
            <person name="Hickmann V."/>
            <person name="Tittor J."/>
            <person name="Oesterhelt D."/>
        </authorList>
    </citation>
    <scope>NUCLEOTIDE SEQUENCE [LARGE SCALE GENOMIC DNA]</scope>
    <source>
        <strain evidence="3">ATCC 35678 / DSM 2160 / CIP 103997 / JCM 8858 / NBRC 14720 / NCIMB 2260 / Gabara</strain>
    </source>
</reference>
<dbReference type="PROSITE" id="PS51257">
    <property type="entry name" value="PROKAR_LIPOPROTEIN"/>
    <property type="match status" value="1"/>
</dbReference>
<feature type="compositionally biased region" description="Acidic residues" evidence="1">
    <location>
        <begin position="48"/>
        <end position="63"/>
    </location>
</feature>
<dbReference type="EMBL" id="CR936257">
    <property type="protein sequence ID" value="CAI48230.1"/>
    <property type="molecule type" value="Genomic_DNA"/>
</dbReference>
<dbReference type="HOGENOM" id="CLU_1217616_0_0_2"/>
<accession>A0A1U7ETK1</accession>
<evidence type="ECO:0000313" key="2">
    <source>
        <dbReference type="EMBL" id="CAI48230.1"/>
    </source>
</evidence>
<dbReference type="STRING" id="348780.NP_0278A"/>
<protein>
    <submittedName>
        <fullName evidence="2">Uncharacterized protein</fullName>
    </submittedName>
</protein>
<evidence type="ECO:0000256" key="1">
    <source>
        <dbReference type="SAM" id="MobiDB-lite"/>
    </source>
</evidence>
<dbReference type="AlphaFoldDB" id="A0A1U7ETK1"/>
<dbReference type="eggNOG" id="arCOG00381">
    <property type="taxonomic scope" value="Archaea"/>
</dbReference>